<evidence type="ECO:0000313" key="3">
    <source>
        <dbReference type="Proteomes" id="UP000027265"/>
    </source>
</evidence>
<feature type="compositionally biased region" description="Basic and acidic residues" evidence="1">
    <location>
        <begin position="34"/>
        <end position="48"/>
    </location>
</feature>
<feature type="compositionally biased region" description="Polar residues" evidence="1">
    <location>
        <begin position="50"/>
        <end position="61"/>
    </location>
</feature>
<evidence type="ECO:0000256" key="1">
    <source>
        <dbReference type="SAM" id="MobiDB-lite"/>
    </source>
</evidence>
<gene>
    <name evidence="2" type="ORF">JAAARDRAFT_193982</name>
</gene>
<feature type="compositionally biased region" description="Low complexity" evidence="1">
    <location>
        <begin position="194"/>
        <end position="232"/>
    </location>
</feature>
<evidence type="ECO:0000313" key="2">
    <source>
        <dbReference type="EMBL" id="KDQ57692.1"/>
    </source>
</evidence>
<dbReference type="Proteomes" id="UP000027265">
    <property type="component" value="Unassembled WGS sequence"/>
</dbReference>
<keyword evidence="3" id="KW-1185">Reference proteome</keyword>
<proteinExistence type="predicted"/>
<protein>
    <submittedName>
        <fullName evidence="2">Uncharacterized protein</fullName>
    </submittedName>
</protein>
<organism evidence="2 3">
    <name type="scientific">Jaapia argillacea MUCL 33604</name>
    <dbReference type="NCBI Taxonomy" id="933084"/>
    <lineage>
        <taxon>Eukaryota</taxon>
        <taxon>Fungi</taxon>
        <taxon>Dikarya</taxon>
        <taxon>Basidiomycota</taxon>
        <taxon>Agaricomycotina</taxon>
        <taxon>Agaricomycetes</taxon>
        <taxon>Agaricomycetidae</taxon>
        <taxon>Jaapiales</taxon>
        <taxon>Jaapiaceae</taxon>
        <taxon>Jaapia</taxon>
    </lineage>
</organism>
<reference evidence="3" key="1">
    <citation type="journal article" date="2014" name="Proc. Natl. Acad. Sci. U.S.A.">
        <title>Extensive sampling of basidiomycete genomes demonstrates inadequacy of the white-rot/brown-rot paradigm for wood decay fungi.</title>
        <authorList>
            <person name="Riley R."/>
            <person name="Salamov A.A."/>
            <person name="Brown D.W."/>
            <person name="Nagy L.G."/>
            <person name="Floudas D."/>
            <person name="Held B.W."/>
            <person name="Levasseur A."/>
            <person name="Lombard V."/>
            <person name="Morin E."/>
            <person name="Otillar R."/>
            <person name="Lindquist E.A."/>
            <person name="Sun H."/>
            <person name="LaButti K.M."/>
            <person name="Schmutz J."/>
            <person name="Jabbour D."/>
            <person name="Luo H."/>
            <person name="Baker S.E."/>
            <person name="Pisabarro A.G."/>
            <person name="Walton J.D."/>
            <person name="Blanchette R.A."/>
            <person name="Henrissat B."/>
            <person name="Martin F."/>
            <person name="Cullen D."/>
            <person name="Hibbett D.S."/>
            <person name="Grigoriev I.V."/>
        </authorList>
    </citation>
    <scope>NUCLEOTIDE SEQUENCE [LARGE SCALE GENOMIC DNA]</scope>
    <source>
        <strain evidence="3">MUCL 33604</strain>
    </source>
</reference>
<feature type="compositionally biased region" description="Low complexity" evidence="1">
    <location>
        <begin position="290"/>
        <end position="302"/>
    </location>
</feature>
<dbReference type="OrthoDB" id="3219024at2759"/>
<dbReference type="AlphaFoldDB" id="A0A067Q2H4"/>
<dbReference type="STRING" id="933084.A0A067Q2H4"/>
<accession>A0A067Q2H4</accession>
<sequence>MGLTRTHSRTSSGSSSKLALNLQFTQKDPPQTKPADKPKKSGLHHEVQQRPVSQFPRISSKQRIRSREQLPQLVKHAPPPAPAHDNRLRGPKAKVGFTIASPSTDEDEDEWVSSESAGPSRQDSDNEEEEEEDDDEPQEVTTPVMAEPTQQLPTPPPVIPRDMIGAATPRGEPSLSRVPTVRPTAPELHEPAAPHRAPSAPPSHAEAPQLSQQRQQSSSRPETPTSPPRTVRQSSKRSDASRPPSMYSIASKGDPSLRPHPLIRGHSFGQGAPYPPKPAPLAPLTVTSDAAPAKLSSSASPPRITTGQVSTSPTSSKSSLSPLEPSNRRTSISSARSVATLPANGPQSQLGSRSGHDRTRTLSTMSTSSSSSMAALSSLAHLPGISRPPTPQLVTHFPPVPSNLESIHPLLPPPYLTTHLTVSRYRSPIRESFDRVIRAKQAR</sequence>
<feature type="compositionally biased region" description="Low complexity" evidence="1">
    <location>
        <begin position="361"/>
        <end position="380"/>
    </location>
</feature>
<dbReference type="InParanoid" id="A0A067Q2H4"/>
<feature type="compositionally biased region" description="Low complexity" evidence="1">
    <location>
        <begin position="310"/>
        <end position="325"/>
    </location>
</feature>
<dbReference type="HOGENOM" id="CLU_618340_0_0_1"/>
<name>A0A067Q2H4_9AGAM</name>
<dbReference type="EMBL" id="KL197719">
    <property type="protein sequence ID" value="KDQ57692.1"/>
    <property type="molecule type" value="Genomic_DNA"/>
</dbReference>
<feature type="compositionally biased region" description="Acidic residues" evidence="1">
    <location>
        <begin position="125"/>
        <end position="138"/>
    </location>
</feature>
<feature type="region of interest" description="Disordered" evidence="1">
    <location>
        <begin position="1"/>
        <end position="397"/>
    </location>
</feature>
<feature type="compositionally biased region" description="Polar residues" evidence="1">
    <location>
        <begin position="328"/>
        <end position="337"/>
    </location>
</feature>